<dbReference type="Proteomes" id="UP000812982">
    <property type="component" value="Unassembled WGS sequence"/>
</dbReference>
<gene>
    <name evidence="1" type="ORF">FR943_03435</name>
</gene>
<comment type="caution">
    <text evidence="1">The sequence shown here is derived from an EMBL/GenBank/DDBJ whole genome shotgun (WGS) entry which is preliminary data.</text>
</comment>
<protein>
    <submittedName>
        <fullName evidence="1">Uncharacterized protein</fullName>
    </submittedName>
</protein>
<evidence type="ECO:0000313" key="1">
    <source>
        <dbReference type="EMBL" id="MBU9762907.1"/>
    </source>
</evidence>
<accession>A0ABS6KH84</accession>
<reference evidence="1 2" key="1">
    <citation type="journal article" date="2021" name="Sci. Rep.">
        <title>Phenotypic and genomic hallmarks of a novel, potentially pathogenic rapidly growing Mycobacterium species related to the Mycobacterium fortuitum complex.</title>
        <authorList>
            <person name="Gharbi R."/>
            <person name="Khanna V."/>
            <person name="Frigui W."/>
            <person name="Mhenni B."/>
            <person name="Brosch R."/>
            <person name="Mardassi H."/>
        </authorList>
    </citation>
    <scope>NUCLEOTIDE SEQUENCE [LARGE SCALE GENOMIC DNA]</scope>
    <source>
        <strain evidence="1 2">TNTM28</strain>
    </source>
</reference>
<proteinExistence type="predicted"/>
<evidence type="ECO:0000313" key="2">
    <source>
        <dbReference type="Proteomes" id="UP000812982"/>
    </source>
</evidence>
<keyword evidence="2" id="KW-1185">Reference proteome</keyword>
<name>A0ABS6KH84_9MYCO</name>
<organism evidence="1 2">
    <name type="scientific">[Mycobacterium] fortunisiensis</name>
    <dbReference type="NCBI Taxonomy" id="2600579"/>
    <lineage>
        <taxon>Bacteria</taxon>
        <taxon>Bacillati</taxon>
        <taxon>Actinomycetota</taxon>
        <taxon>Actinomycetes</taxon>
        <taxon>Mycobacteriales</taxon>
        <taxon>Mycobacteriaceae</taxon>
        <taxon>Mycolicibacterium</taxon>
    </lineage>
</organism>
<sequence length="76" mass="7608">MALLSPDGPSVLTSLTSAVTDLIVGESGPNSSMTPAPANATLAKPAVAIGPAAFFRPRPPVTLCLPTFSPLSDSTD</sequence>
<dbReference type="EMBL" id="VOMB01000004">
    <property type="protein sequence ID" value="MBU9762907.1"/>
    <property type="molecule type" value="Genomic_DNA"/>
</dbReference>